<dbReference type="AlphaFoldDB" id="A0A0C9TFZ5"/>
<gene>
    <name evidence="1" type="ORF">M422DRAFT_270393</name>
</gene>
<evidence type="ECO:0000313" key="1">
    <source>
        <dbReference type="EMBL" id="KIJ28323.1"/>
    </source>
</evidence>
<protein>
    <submittedName>
        <fullName evidence="1">Uncharacterized protein</fullName>
    </submittedName>
</protein>
<organism evidence="1 2">
    <name type="scientific">Sphaerobolus stellatus (strain SS14)</name>
    <dbReference type="NCBI Taxonomy" id="990650"/>
    <lineage>
        <taxon>Eukaryota</taxon>
        <taxon>Fungi</taxon>
        <taxon>Dikarya</taxon>
        <taxon>Basidiomycota</taxon>
        <taxon>Agaricomycotina</taxon>
        <taxon>Agaricomycetes</taxon>
        <taxon>Phallomycetidae</taxon>
        <taxon>Geastrales</taxon>
        <taxon>Sphaerobolaceae</taxon>
        <taxon>Sphaerobolus</taxon>
    </lineage>
</organism>
<dbReference type="Proteomes" id="UP000054279">
    <property type="component" value="Unassembled WGS sequence"/>
</dbReference>
<evidence type="ECO:0000313" key="2">
    <source>
        <dbReference type="Proteomes" id="UP000054279"/>
    </source>
</evidence>
<dbReference type="EMBL" id="KN837309">
    <property type="protein sequence ID" value="KIJ28323.1"/>
    <property type="molecule type" value="Genomic_DNA"/>
</dbReference>
<proteinExistence type="predicted"/>
<dbReference type="HOGENOM" id="CLU_1971890_0_0_1"/>
<keyword evidence="2" id="KW-1185">Reference proteome</keyword>
<reference evidence="1 2" key="1">
    <citation type="submission" date="2014-06" db="EMBL/GenBank/DDBJ databases">
        <title>Evolutionary Origins and Diversification of the Mycorrhizal Mutualists.</title>
        <authorList>
            <consortium name="DOE Joint Genome Institute"/>
            <consortium name="Mycorrhizal Genomics Consortium"/>
            <person name="Kohler A."/>
            <person name="Kuo A."/>
            <person name="Nagy L.G."/>
            <person name="Floudas D."/>
            <person name="Copeland A."/>
            <person name="Barry K.W."/>
            <person name="Cichocki N."/>
            <person name="Veneault-Fourrey C."/>
            <person name="LaButti K."/>
            <person name="Lindquist E.A."/>
            <person name="Lipzen A."/>
            <person name="Lundell T."/>
            <person name="Morin E."/>
            <person name="Murat C."/>
            <person name="Riley R."/>
            <person name="Ohm R."/>
            <person name="Sun H."/>
            <person name="Tunlid A."/>
            <person name="Henrissat B."/>
            <person name="Grigoriev I.V."/>
            <person name="Hibbett D.S."/>
            <person name="Martin F."/>
        </authorList>
    </citation>
    <scope>NUCLEOTIDE SEQUENCE [LARGE SCALE GENOMIC DNA]</scope>
    <source>
        <strain evidence="1 2">SS14</strain>
    </source>
</reference>
<accession>A0A0C9TFZ5</accession>
<name>A0A0C9TFZ5_SPHS4</name>
<sequence length="127" mass="14273">MTGIANGLEWYWHQQGYRLGPQGSLRRSLANAILWFQLLDERVWDYIEKEVSKRHSLTVSSRSSGTQLDSTALNIPTPDNATPVILEVPMSGNIHALSQTEETSPSFSRIDKRSLSELNQEFGADLL</sequence>